<keyword evidence="17" id="KW-0999">Mitochondrion inner membrane</keyword>
<keyword evidence="9 17" id="KW-0249">Electron transport</keyword>
<evidence type="ECO:0000256" key="14">
    <source>
        <dbReference type="ARBA" id="ARBA00023136"/>
    </source>
</evidence>
<feature type="transmembrane region" description="Helical" evidence="17">
    <location>
        <begin position="57"/>
        <end position="77"/>
    </location>
</feature>
<comment type="subcellular location">
    <subcellularLocation>
        <location evidence="17">Mitochondrion inner membrane</location>
        <topology evidence="17">Multi-pass membrane protein</topology>
    </subcellularLocation>
    <subcellularLocation>
        <location evidence="1">Mitochondrion membrane</location>
        <topology evidence="1">Multi-pass membrane protein</topology>
    </subcellularLocation>
</comment>
<evidence type="ECO:0000256" key="9">
    <source>
        <dbReference type="ARBA" id="ARBA00022982"/>
    </source>
</evidence>
<evidence type="ECO:0000256" key="12">
    <source>
        <dbReference type="ARBA" id="ARBA00023075"/>
    </source>
</evidence>
<keyword evidence="6 17" id="KW-0679">Respiratory chain</keyword>
<evidence type="ECO:0000256" key="16">
    <source>
        <dbReference type="ARBA" id="ARBA00048769"/>
    </source>
</evidence>
<evidence type="ECO:0000256" key="10">
    <source>
        <dbReference type="ARBA" id="ARBA00022989"/>
    </source>
</evidence>
<evidence type="ECO:0000256" key="13">
    <source>
        <dbReference type="ARBA" id="ARBA00023128"/>
    </source>
</evidence>
<dbReference type="GO" id="GO:0016651">
    <property type="term" value="F:oxidoreductase activity, acting on NAD(P)H"/>
    <property type="evidence" value="ECO:0007669"/>
    <property type="project" value="InterPro"/>
</dbReference>
<dbReference type="GO" id="GO:0030964">
    <property type="term" value="C:NADH dehydrogenase complex"/>
    <property type="evidence" value="ECO:0007669"/>
    <property type="project" value="TreeGrafter"/>
</dbReference>
<evidence type="ECO:0000256" key="4">
    <source>
        <dbReference type="ARBA" id="ARBA00016612"/>
    </source>
</evidence>
<accession>A0PDM4</accession>
<dbReference type="Gene3D" id="1.10.287.3510">
    <property type="match status" value="1"/>
</dbReference>
<name>A0PDM4_9SAUR</name>
<evidence type="ECO:0000313" key="18">
    <source>
        <dbReference type="EMBL" id="CAL37016.1"/>
    </source>
</evidence>
<dbReference type="AlphaFoldDB" id="A0PDM4"/>
<reference evidence="18" key="1">
    <citation type="journal article" date="2006" name="Zool. Scr.">
        <title>A mitogenomic study on the phylogenetic position of snakes.</title>
        <authorList>
            <person name="Douglas D."/>
            <person name="Janke A."/>
            <person name="Arnason U."/>
        </authorList>
    </citation>
    <scope>NUCLEOTIDE SEQUENCE</scope>
</reference>
<evidence type="ECO:0000256" key="6">
    <source>
        <dbReference type="ARBA" id="ARBA00022660"/>
    </source>
</evidence>
<dbReference type="EMBL" id="AM236345">
    <property type="protein sequence ID" value="CAL37016.1"/>
    <property type="molecule type" value="Genomic_DNA"/>
</dbReference>
<evidence type="ECO:0000256" key="17">
    <source>
        <dbReference type="RuleBase" id="RU004419"/>
    </source>
</evidence>
<keyword evidence="10 17" id="KW-1133">Transmembrane helix</keyword>
<evidence type="ECO:0000256" key="3">
    <source>
        <dbReference type="ARBA" id="ARBA00012944"/>
    </source>
</evidence>
<dbReference type="GO" id="GO:0042773">
    <property type="term" value="P:ATP synthesis coupled electron transport"/>
    <property type="evidence" value="ECO:0007669"/>
    <property type="project" value="UniProtKB-UniRule"/>
</dbReference>
<evidence type="ECO:0000256" key="8">
    <source>
        <dbReference type="ARBA" id="ARBA00022967"/>
    </source>
</evidence>
<comment type="catalytic activity">
    <reaction evidence="16">
        <text>a ubiquinone + NADH + 5 H(+)(in) = a ubiquinol + NAD(+) + 4 H(+)(out)</text>
        <dbReference type="Rhea" id="RHEA:29091"/>
        <dbReference type="Rhea" id="RHEA-COMP:9565"/>
        <dbReference type="Rhea" id="RHEA-COMP:9566"/>
        <dbReference type="ChEBI" id="CHEBI:15378"/>
        <dbReference type="ChEBI" id="CHEBI:16389"/>
        <dbReference type="ChEBI" id="CHEBI:17976"/>
        <dbReference type="ChEBI" id="CHEBI:57540"/>
        <dbReference type="ChEBI" id="CHEBI:57945"/>
        <dbReference type="EC" id="7.1.1.2"/>
    </reaction>
    <physiologicalReaction direction="left-to-right" evidence="16">
        <dbReference type="Rhea" id="RHEA:29092"/>
    </physiologicalReaction>
</comment>
<dbReference type="PANTHER" id="PTHR11434">
    <property type="entry name" value="NADH-UBIQUINONE OXIDOREDUCTASE SUBUNIT ND4L"/>
    <property type="match status" value="1"/>
</dbReference>
<comment type="similarity">
    <text evidence="2 17">Belongs to the complex I subunit 4L family.</text>
</comment>
<dbReference type="InterPro" id="IPR039428">
    <property type="entry name" value="NUOK/Mnh_C1-like"/>
</dbReference>
<reference evidence="18" key="2">
    <citation type="submission" date="2006-03" db="EMBL/GenBank/DDBJ databases">
        <authorList>
            <person name="Douglas D.A."/>
        </authorList>
    </citation>
    <scope>NUCLEOTIDE SEQUENCE</scope>
</reference>
<keyword evidence="7 17" id="KW-0812">Transmembrane</keyword>
<keyword evidence="14 17" id="KW-0472">Membrane</keyword>
<feature type="transmembrane region" description="Helical" evidence="17">
    <location>
        <begin position="23"/>
        <end position="45"/>
    </location>
</feature>
<gene>
    <name evidence="18" type="primary">nd4L</name>
</gene>
<comment type="function">
    <text evidence="15">Core subunit of the mitochondrial membrane respiratory chain NADH dehydrogenase (Complex I) which catalyzes electron transfer from NADH through the respiratory chain, using ubiquinone as an electron acceptor. Part of the enzyme membrane arm which is embedded in the lipid bilayer and involved in proton translocation.</text>
</comment>
<evidence type="ECO:0000256" key="5">
    <source>
        <dbReference type="ARBA" id="ARBA00022448"/>
    </source>
</evidence>
<evidence type="ECO:0000256" key="15">
    <source>
        <dbReference type="ARBA" id="ARBA00043911"/>
    </source>
</evidence>
<keyword evidence="12 17" id="KW-0830">Ubiquinone</keyword>
<dbReference type="GO" id="GO:0005743">
    <property type="term" value="C:mitochondrial inner membrane"/>
    <property type="evidence" value="ECO:0007669"/>
    <property type="project" value="UniProtKB-SubCell"/>
</dbReference>
<dbReference type="EC" id="7.1.1.2" evidence="3 17"/>
<evidence type="ECO:0000256" key="2">
    <source>
        <dbReference type="ARBA" id="ARBA00010519"/>
    </source>
</evidence>
<proteinExistence type="inferred from homology"/>
<sequence length="93" mass="10516">MQELLSMTFIMGIMTLSMQNKHFIYSLLCIEAMMLSMFMLILFYANHTISMIHLPSPIMLLTISACEASIGLSIMIATTRMHGTDQLNNLNLL</sequence>
<dbReference type="GO" id="GO:0008137">
    <property type="term" value="F:NADH dehydrogenase (ubiquinone) activity"/>
    <property type="evidence" value="ECO:0007669"/>
    <property type="project" value="UniProtKB-EC"/>
</dbReference>
<geneLocation type="mitochondrion" evidence="18"/>
<protein>
    <recommendedName>
        <fullName evidence="4 17">NADH-ubiquinone oxidoreductase chain 4L</fullName>
        <ecNumber evidence="3 17">7.1.1.2</ecNumber>
    </recommendedName>
</protein>
<dbReference type="InterPro" id="IPR001133">
    <property type="entry name" value="NADH_UbQ_OxRdtase_chain4L/K"/>
</dbReference>
<evidence type="ECO:0000256" key="11">
    <source>
        <dbReference type="ARBA" id="ARBA00023027"/>
    </source>
</evidence>
<dbReference type="Pfam" id="PF00420">
    <property type="entry name" value="Oxidored_q2"/>
    <property type="match status" value="1"/>
</dbReference>
<keyword evidence="8 17" id="KW-1278">Translocase</keyword>
<dbReference type="PANTHER" id="PTHR11434:SF0">
    <property type="entry name" value="NADH-UBIQUINONE OXIDOREDUCTASE CHAIN 4L"/>
    <property type="match status" value="1"/>
</dbReference>
<evidence type="ECO:0000256" key="7">
    <source>
        <dbReference type="ARBA" id="ARBA00022692"/>
    </source>
</evidence>
<keyword evidence="11 17" id="KW-0520">NAD</keyword>
<organism evidence="18">
    <name type="scientific">Gerrhopilus ceylonicus</name>
    <name type="common">Jan's worm snake</name>
    <dbReference type="NCBI Taxonomy" id="3148149"/>
    <lineage>
        <taxon>Eukaryota</taxon>
        <taxon>Metazoa</taxon>
        <taxon>Chordata</taxon>
        <taxon>Craniata</taxon>
        <taxon>Vertebrata</taxon>
        <taxon>Euteleostomi</taxon>
        <taxon>Lepidosauria</taxon>
        <taxon>Squamata</taxon>
        <taxon>Bifurcata</taxon>
        <taxon>Unidentata</taxon>
        <taxon>Episquamata</taxon>
        <taxon>Toxicofera</taxon>
        <taxon>Serpentes</taxon>
        <taxon>Typhlopoidea</taxon>
        <taxon>Gerrhopilidae</taxon>
        <taxon>Gerrhopilus</taxon>
    </lineage>
</organism>
<keyword evidence="13 17" id="KW-0496">Mitochondrion</keyword>
<evidence type="ECO:0000256" key="1">
    <source>
        <dbReference type="ARBA" id="ARBA00004225"/>
    </source>
</evidence>
<keyword evidence="5 17" id="KW-0813">Transport</keyword>